<keyword evidence="9" id="KW-1185">Reference proteome</keyword>
<feature type="transmembrane region" description="Helical" evidence="6">
    <location>
        <begin position="345"/>
        <end position="369"/>
    </location>
</feature>
<name>E3I4R1_RHOVT</name>
<evidence type="ECO:0000256" key="2">
    <source>
        <dbReference type="ARBA" id="ARBA00022448"/>
    </source>
</evidence>
<dbReference type="PROSITE" id="PS50850">
    <property type="entry name" value="MFS"/>
    <property type="match status" value="1"/>
</dbReference>
<evidence type="ECO:0000256" key="5">
    <source>
        <dbReference type="ARBA" id="ARBA00023136"/>
    </source>
</evidence>
<dbReference type="GO" id="GO:0016020">
    <property type="term" value="C:membrane"/>
    <property type="evidence" value="ECO:0007669"/>
    <property type="project" value="UniProtKB-SubCell"/>
</dbReference>
<dbReference type="InterPro" id="IPR036259">
    <property type="entry name" value="MFS_trans_sf"/>
</dbReference>
<feature type="transmembrane region" description="Helical" evidence="6">
    <location>
        <begin position="113"/>
        <end position="132"/>
    </location>
</feature>
<evidence type="ECO:0000256" key="1">
    <source>
        <dbReference type="ARBA" id="ARBA00004141"/>
    </source>
</evidence>
<dbReference type="InterPro" id="IPR020846">
    <property type="entry name" value="MFS_dom"/>
</dbReference>
<organism evidence="8 9">
    <name type="scientific">Rhodomicrobium vannielii (strain ATCC 17100 / DSM 162 / LMG 4299 / NCIMB 10020 / ATH 3.1.1)</name>
    <dbReference type="NCBI Taxonomy" id="648757"/>
    <lineage>
        <taxon>Bacteria</taxon>
        <taxon>Pseudomonadati</taxon>
        <taxon>Pseudomonadota</taxon>
        <taxon>Alphaproteobacteria</taxon>
        <taxon>Hyphomicrobiales</taxon>
        <taxon>Hyphomicrobiaceae</taxon>
        <taxon>Rhodomicrobium</taxon>
    </lineage>
</organism>
<feature type="transmembrane region" description="Helical" evidence="6">
    <location>
        <begin position="53"/>
        <end position="74"/>
    </location>
</feature>
<feature type="domain" description="Major facilitator superfamily (MFS) profile" evidence="7">
    <location>
        <begin position="15"/>
        <end position="399"/>
    </location>
</feature>
<dbReference type="OrthoDB" id="9791756at2"/>
<dbReference type="eggNOG" id="COG2814">
    <property type="taxonomic scope" value="Bacteria"/>
</dbReference>
<evidence type="ECO:0000256" key="4">
    <source>
        <dbReference type="ARBA" id="ARBA00022989"/>
    </source>
</evidence>
<sequence length="409" mass="42102">MGKTEDGARAFRVPLHWLFILAGATSGIAFGILSVGLPVYALKLGASAAETGFLRAATGLGMLIAVLPAGMAVDRFGVRRVFFLASAANAASVALCALAASPETLAFAMMGEAFTRAFVFAALASAFLHALPLIGLHRAGWNKAAISLGISFFGPFLGGALMWGLPFGGVFAIAAVMMCSANLPLRFIPVPEAAQREEHRRSIASRFAERRASLASLFRSPGVPTCLAAETLLTAVFASFATFIVVLAVTERGLAAMEAAWIAGVEGAAYIATSFFAGTWIQRFAFPVALGVGTAVIVPSLAGLAFAEGFLLLFVFATTLGLGIGLLTLVVTMRAGTLPGAKGEISSLFMTATGLGGMVGPAFAGAIAAAFGTPAVFLSFMPLFVALLAVTAIRARAPRISSLIPSEEK</sequence>
<dbReference type="SUPFAM" id="SSF103473">
    <property type="entry name" value="MFS general substrate transporter"/>
    <property type="match status" value="1"/>
</dbReference>
<dbReference type="Proteomes" id="UP000001399">
    <property type="component" value="Chromosome"/>
</dbReference>
<dbReference type="Gene3D" id="1.20.1250.20">
    <property type="entry name" value="MFS general substrate transporter like domains"/>
    <property type="match status" value="2"/>
</dbReference>
<dbReference type="PANTHER" id="PTHR23506:SF23">
    <property type="entry name" value="GH10249P"/>
    <property type="match status" value="1"/>
</dbReference>
<evidence type="ECO:0000259" key="7">
    <source>
        <dbReference type="PROSITE" id="PS50850"/>
    </source>
</evidence>
<feature type="transmembrane region" description="Helical" evidence="6">
    <location>
        <begin position="284"/>
        <end position="304"/>
    </location>
</feature>
<evidence type="ECO:0000256" key="3">
    <source>
        <dbReference type="ARBA" id="ARBA00022692"/>
    </source>
</evidence>
<feature type="transmembrane region" description="Helical" evidence="6">
    <location>
        <begin position="144"/>
        <end position="163"/>
    </location>
</feature>
<reference evidence="9" key="1">
    <citation type="journal article" date="2011" name="J. Bacteriol.">
        <title>Genome sequences of eight morphologically diverse alphaproteobacteria.</title>
        <authorList>
            <consortium name="US DOE Joint Genome Institute"/>
            <person name="Brown P.J."/>
            <person name="Kysela D.T."/>
            <person name="Buechlein A."/>
            <person name="Hemmerich C."/>
            <person name="Brun Y.V."/>
        </authorList>
    </citation>
    <scope>NUCLEOTIDE SEQUENCE [LARGE SCALE GENOMIC DNA]</scope>
    <source>
        <strain evidence="9">ATCC 17100 / ATH 3.1.1 / DSM 162 / LMG 4299</strain>
    </source>
</reference>
<dbReference type="AlphaFoldDB" id="E3I4R1"/>
<dbReference type="RefSeq" id="WP_013421091.1">
    <property type="nucleotide sequence ID" value="NC_014664.1"/>
</dbReference>
<dbReference type="Pfam" id="PF07690">
    <property type="entry name" value="MFS_1"/>
    <property type="match status" value="1"/>
</dbReference>
<accession>E3I4R1</accession>
<dbReference type="InterPro" id="IPR050930">
    <property type="entry name" value="MFS_Vesicular_Transporter"/>
</dbReference>
<protein>
    <submittedName>
        <fullName evidence="8">Major facilitator superfamily MFS_1</fullName>
    </submittedName>
</protein>
<dbReference type="HOGENOM" id="CLU_055993_0_0_5"/>
<dbReference type="InterPro" id="IPR011701">
    <property type="entry name" value="MFS"/>
</dbReference>
<dbReference type="PANTHER" id="PTHR23506">
    <property type="entry name" value="GH10249P"/>
    <property type="match status" value="1"/>
</dbReference>
<keyword evidence="2" id="KW-0813">Transport</keyword>
<dbReference type="EMBL" id="CP002292">
    <property type="protein sequence ID" value="ADP72733.1"/>
    <property type="molecule type" value="Genomic_DNA"/>
</dbReference>
<evidence type="ECO:0000256" key="6">
    <source>
        <dbReference type="SAM" id="Phobius"/>
    </source>
</evidence>
<keyword evidence="5 6" id="KW-0472">Membrane</keyword>
<feature type="transmembrane region" description="Helical" evidence="6">
    <location>
        <begin position="17"/>
        <end position="41"/>
    </location>
</feature>
<feature type="transmembrane region" description="Helical" evidence="6">
    <location>
        <begin position="227"/>
        <end position="247"/>
    </location>
</feature>
<feature type="transmembrane region" description="Helical" evidence="6">
    <location>
        <begin position="81"/>
        <end position="101"/>
    </location>
</feature>
<dbReference type="GO" id="GO:0022857">
    <property type="term" value="F:transmembrane transporter activity"/>
    <property type="evidence" value="ECO:0007669"/>
    <property type="project" value="InterPro"/>
</dbReference>
<feature type="transmembrane region" description="Helical" evidence="6">
    <location>
        <begin position="310"/>
        <end position="333"/>
    </location>
</feature>
<comment type="subcellular location">
    <subcellularLocation>
        <location evidence="1">Membrane</location>
        <topology evidence="1">Multi-pass membrane protein</topology>
    </subcellularLocation>
</comment>
<feature type="transmembrane region" description="Helical" evidence="6">
    <location>
        <begin position="375"/>
        <end position="393"/>
    </location>
</feature>
<evidence type="ECO:0000313" key="9">
    <source>
        <dbReference type="Proteomes" id="UP000001399"/>
    </source>
</evidence>
<dbReference type="KEGG" id="rva:Rvan_3555"/>
<keyword evidence="3 6" id="KW-0812">Transmembrane</keyword>
<evidence type="ECO:0000313" key="8">
    <source>
        <dbReference type="EMBL" id="ADP72733.1"/>
    </source>
</evidence>
<keyword evidence="4 6" id="KW-1133">Transmembrane helix</keyword>
<dbReference type="STRING" id="648757.Rvan_3555"/>
<proteinExistence type="predicted"/>
<gene>
    <name evidence="8" type="ordered locus">Rvan_3555</name>
</gene>